<protein>
    <submittedName>
        <fullName evidence="1">Uncharacterized protein</fullName>
    </submittedName>
</protein>
<organism evidence="1 2">
    <name type="scientific">Peronosclerospora sorghi</name>
    <dbReference type="NCBI Taxonomy" id="230839"/>
    <lineage>
        <taxon>Eukaryota</taxon>
        <taxon>Sar</taxon>
        <taxon>Stramenopiles</taxon>
        <taxon>Oomycota</taxon>
        <taxon>Peronosporomycetes</taxon>
        <taxon>Peronosporales</taxon>
        <taxon>Peronosporaceae</taxon>
        <taxon>Peronosclerospora</taxon>
    </lineage>
</organism>
<gene>
    <name evidence="1" type="ORF">PsorP6_000426</name>
</gene>
<evidence type="ECO:0000313" key="1">
    <source>
        <dbReference type="EMBL" id="KAI9922032.1"/>
    </source>
</evidence>
<dbReference type="Proteomes" id="UP001163321">
    <property type="component" value="Chromosome 1"/>
</dbReference>
<evidence type="ECO:0000313" key="2">
    <source>
        <dbReference type="Proteomes" id="UP001163321"/>
    </source>
</evidence>
<reference evidence="1 2" key="1">
    <citation type="journal article" date="2022" name="bioRxiv">
        <title>The genome of the oomycete Peronosclerospora sorghi, a cosmopolitan pathogen of maize and sorghum, is inflated with dispersed pseudogenes.</title>
        <authorList>
            <person name="Fletcher K."/>
            <person name="Martin F."/>
            <person name="Isakeit T."/>
            <person name="Cavanaugh K."/>
            <person name="Magill C."/>
            <person name="Michelmore R."/>
        </authorList>
    </citation>
    <scope>NUCLEOTIDE SEQUENCE [LARGE SCALE GENOMIC DNA]</scope>
    <source>
        <strain evidence="1">P6</strain>
    </source>
</reference>
<proteinExistence type="predicted"/>
<name>A0ACC0WUH1_9STRA</name>
<dbReference type="EMBL" id="CM047580">
    <property type="protein sequence ID" value="KAI9922032.1"/>
    <property type="molecule type" value="Genomic_DNA"/>
</dbReference>
<comment type="caution">
    <text evidence="1">The sequence shown here is derived from an EMBL/GenBank/DDBJ whole genome shotgun (WGS) entry which is preliminary data.</text>
</comment>
<accession>A0ACC0WUH1</accession>
<keyword evidence="2" id="KW-1185">Reference proteome</keyword>
<sequence>MRITAQQDPGGWQEIEQTLTAQDLPPAPPTTDPLRLLGYVLHILPRYTEMEMLVTHLRLYALTMEQDLEQVKSHVRLLTREVTGERDKKKFLERYAGQVVKERNDLLHSRGSSKKKTAASHFVWHSCCKKNKNHVIDLAPSILALRGEKLQEATKQVEALQEEVWNQALLQKELDNLLKKTQREHDSKVVADRKHIEQLEKQVVQRSTLHSNLERKLYEVESILARYERTKNEEVGAISKRFREAQARIAGLEEENANLLEQVSSLSDDINQLTETLKETRKSKDVFAEHMDKLSEKCQSLESQVQSLQSEIDILQAKDINSIRAEFAAVIKQLQKDSATREQNLRQNIDLLKQELKKRDGTEIQGNRICEFTAKKSLRRTCSTPTYGLECKSPSTSGDDNIEDSDGGYGQLEFNEVEFTSSVRNSSDSRGSIEASLSNLPRSKLRTTDNSFSMQCYKQSSSHQACVYPKKKECPQSELETGDFNLSLEECKYTSHEKEADTHASDEVFDWETFIDSISEASTHDDIIHHSPSTLFRLSSLSSTVCHELNDITRPNQSIAVEGNEEKKQADADGILEVKKQEQLHNGNGNEKNEPDDYHESFRNDEYAYNDLAQDLHQILNGLEQKRKEEEERASQAQHALQEFQRLQHGLQLSQLPSVSPPERYLHVSD</sequence>